<dbReference type="EMBL" id="CACRXK020009760">
    <property type="protein sequence ID" value="CAB4017897.1"/>
    <property type="molecule type" value="Genomic_DNA"/>
</dbReference>
<dbReference type="InterPro" id="IPR005036">
    <property type="entry name" value="CBM21_dom"/>
</dbReference>
<gene>
    <name evidence="1" type="ORF">PACLA_8A066455</name>
</gene>
<proteinExistence type="predicted"/>
<dbReference type="GO" id="GO:0000164">
    <property type="term" value="C:protein phosphatase type 1 complex"/>
    <property type="evidence" value="ECO:0007669"/>
    <property type="project" value="TreeGrafter"/>
</dbReference>
<dbReference type="GO" id="GO:2001069">
    <property type="term" value="F:glycogen binding"/>
    <property type="evidence" value="ECO:0007669"/>
    <property type="project" value="TreeGrafter"/>
</dbReference>
<name>A0A6S7IJJ3_PARCT</name>
<keyword evidence="2" id="KW-1185">Reference proteome</keyword>
<dbReference type="OrthoDB" id="1881at2759"/>
<dbReference type="Pfam" id="PF03370">
    <property type="entry name" value="CBM_21"/>
    <property type="match status" value="1"/>
</dbReference>
<dbReference type="PANTHER" id="PTHR12307">
    <property type="entry name" value="PROTEIN PHOSPHATASE 1 REGULATORY SUBUNIT"/>
    <property type="match status" value="1"/>
</dbReference>
<dbReference type="Gene3D" id="2.60.40.2440">
    <property type="entry name" value="Carbohydrate binding type-21 domain"/>
    <property type="match status" value="1"/>
</dbReference>
<dbReference type="InterPro" id="IPR050782">
    <property type="entry name" value="PP1_regulatory_subunit_3"/>
</dbReference>
<dbReference type="AlphaFoldDB" id="A0A6S7IJJ3"/>
<evidence type="ECO:0000313" key="1">
    <source>
        <dbReference type="EMBL" id="CAB4017897.1"/>
    </source>
</evidence>
<dbReference type="PROSITE" id="PS51159">
    <property type="entry name" value="CBM21"/>
    <property type="match status" value="1"/>
</dbReference>
<dbReference type="Proteomes" id="UP001152795">
    <property type="component" value="Unassembled WGS sequence"/>
</dbReference>
<sequence length="219" mass="25101">MLLHARPASHTGESFTNKLTSCNMAVDWSTKQITTVDSTPRKSVHFADTKGLALVSTFFFTAEKTSLETVREREQFGRITTAFRKLRQAKGERVRLLNYKSPVPTREFEENIQKNNVCLEKTYCNRNGVYGRIQVKNIAYEKDVTVRSTFDSWATCRDQTANYIPGASVGDSDTFFFHITPPVSAAEQRMEFAICYRVNGKTFWDNNFGDNYRLLYLPS</sequence>
<evidence type="ECO:0000313" key="2">
    <source>
        <dbReference type="Proteomes" id="UP001152795"/>
    </source>
</evidence>
<comment type="caution">
    <text evidence="1">The sequence shown here is derived from an EMBL/GenBank/DDBJ whole genome shotgun (WGS) entry which is preliminary data.</text>
</comment>
<protein>
    <submittedName>
        <fullName evidence="1">Phosphatase 1 regulatory subunit 3C</fullName>
    </submittedName>
</protein>
<dbReference type="InterPro" id="IPR038175">
    <property type="entry name" value="CBM21_dom_sf"/>
</dbReference>
<dbReference type="PANTHER" id="PTHR12307:SF36">
    <property type="entry name" value="GLYCOGEN-BINDING SUBUNIT 76A"/>
    <property type="match status" value="1"/>
</dbReference>
<dbReference type="GO" id="GO:0005979">
    <property type="term" value="P:regulation of glycogen biosynthetic process"/>
    <property type="evidence" value="ECO:0007669"/>
    <property type="project" value="TreeGrafter"/>
</dbReference>
<accession>A0A6S7IJJ3</accession>
<reference evidence="1" key="1">
    <citation type="submission" date="2020-04" db="EMBL/GenBank/DDBJ databases">
        <authorList>
            <person name="Alioto T."/>
            <person name="Alioto T."/>
            <person name="Gomez Garrido J."/>
        </authorList>
    </citation>
    <scope>NUCLEOTIDE SEQUENCE</scope>
    <source>
        <strain evidence="1">A484AB</strain>
    </source>
</reference>
<dbReference type="GO" id="GO:0008157">
    <property type="term" value="F:protein phosphatase 1 binding"/>
    <property type="evidence" value="ECO:0007669"/>
    <property type="project" value="TreeGrafter"/>
</dbReference>
<organism evidence="1 2">
    <name type="scientific">Paramuricea clavata</name>
    <name type="common">Red gorgonian</name>
    <name type="synonym">Violescent sea-whip</name>
    <dbReference type="NCBI Taxonomy" id="317549"/>
    <lineage>
        <taxon>Eukaryota</taxon>
        <taxon>Metazoa</taxon>
        <taxon>Cnidaria</taxon>
        <taxon>Anthozoa</taxon>
        <taxon>Octocorallia</taxon>
        <taxon>Malacalcyonacea</taxon>
        <taxon>Plexauridae</taxon>
        <taxon>Paramuricea</taxon>
    </lineage>
</organism>